<evidence type="ECO:0000313" key="1">
    <source>
        <dbReference type="EMBL" id="TNM27067.1"/>
    </source>
</evidence>
<dbReference type="AlphaFoldDB" id="A0A5C4UTT1"/>
<keyword evidence="2" id="KW-1185">Reference proteome</keyword>
<dbReference type="SUPFAM" id="SSF117987">
    <property type="entry name" value="CRISPR-associated protein"/>
    <property type="match status" value="2"/>
</dbReference>
<dbReference type="NCBIfam" id="TIGR01907">
    <property type="entry name" value="casE_Cse3"/>
    <property type="match status" value="1"/>
</dbReference>
<name>A0A5C4UTT1_9ACTN</name>
<dbReference type="SMART" id="SM01101">
    <property type="entry name" value="CRISPR_assoc"/>
    <property type="match status" value="1"/>
</dbReference>
<dbReference type="EMBL" id="VDGT01000019">
    <property type="protein sequence ID" value="TNM27067.1"/>
    <property type="molecule type" value="Genomic_DNA"/>
</dbReference>
<comment type="caution">
    <text evidence="1">The sequence shown here is derived from an EMBL/GenBank/DDBJ whole genome shotgun (WGS) entry which is preliminary data.</text>
</comment>
<accession>A0A5C4UTT1</accession>
<proteinExistence type="predicted"/>
<dbReference type="InterPro" id="IPR010179">
    <property type="entry name" value="CRISPR-assoc_prot_Cse3"/>
</dbReference>
<dbReference type="Pfam" id="PF08798">
    <property type="entry name" value="CRISPR_assoc"/>
    <property type="match status" value="1"/>
</dbReference>
<protein>
    <submittedName>
        <fullName evidence="1">Type I-E CRISPR-associated protein Cas6/Cse3/CasE</fullName>
    </submittedName>
</protein>
<organism evidence="1 2">
    <name type="scientific">Streptomyces sedi</name>
    <dbReference type="NCBI Taxonomy" id="555059"/>
    <lineage>
        <taxon>Bacteria</taxon>
        <taxon>Bacillati</taxon>
        <taxon>Actinomycetota</taxon>
        <taxon>Actinomycetes</taxon>
        <taxon>Kitasatosporales</taxon>
        <taxon>Streptomycetaceae</taxon>
        <taxon>Streptomyces</taxon>
    </lineage>
</organism>
<reference evidence="1 2" key="1">
    <citation type="submission" date="2019-06" db="EMBL/GenBank/DDBJ databases">
        <title>Draft genome of Streptomyces sedi sp. JCM16909.</title>
        <authorList>
            <person name="Klykleung N."/>
            <person name="Tanasupawat S."/>
            <person name="Kudo T."/>
            <person name="Yuki M."/>
            <person name="Ohkuma M."/>
        </authorList>
    </citation>
    <scope>NUCLEOTIDE SEQUENCE [LARGE SCALE GENOMIC DNA]</scope>
    <source>
        <strain evidence="1 2">JCM 16909</strain>
    </source>
</reference>
<dbReference type="CDD" id="cd09727">
    <property type="entry name" value="Cas6_I-E"/>
    <property type="match status" value="1"/>
</dbReference>
<dbReference type="RefSeq" id="WP_139648094.1">
    <property type="nucleotide sequence ID" value="NZ_BAAAZS010000022.1"/>
</dbReference>
<dbReference type="OrthoDB" id="9795689at2"/>
<dbReference type="Gene3D" id="3.30.70.1210">
    <property type="entry name" value="Crispr-associated protein, domain 2"/>
    <property type="match status" value="1"/>
</dbReference>
<gene>
    <name evidence="1" type="primary">cas6e</name>
    <name evidence="1" type="ORF">FH715_22190</name>
</gene>
<evidence type="ECO:0000313" key="2">
    <source>
        <dbReference type="Proteomes" id="UP000311713"/>
    </source>
</evidence>
<dbReference type="Proteomes" id="UP000311713">
    <property type="component" value="Unassembled WGS sequence"/>
</dbReference>
<sequence length="252" mass="28194">MTNTTTTAHLARITLNTRSREALKDLRDANNAHRRVLTLFPDSPTNHPRADGNVLYRIEHTPGTPPTLLIQSTTSPINRNALPPRYATNIEHRDLTPLLNWITTDHTVHYRIHADPTATIRDPQRLHTEGLRRATARGLKDQEAEDYAQQLVTRHAQRRRGLRLPLTTQEDILTWWHRQAERAGLHPLLTLDAPTPTTPATRPDGEARFTLTRFDGIARITNPTALHTALTTGIGPARSFGAGLLTIAPHNG</sequence>
<dbReference type="Gene3D" id="3.30.70.1200">
    <property type="entry name" value="Crispr-associated protein, domain 1"/>
    <property type="match status" value="1"/>
</dbReference>